<dbReference type="InterPro" id="IPR050741">
    <property type="entry name" value="Acyl-CoA_dehydrogenase"/>
</dbReference>
<dbReference type="Gene3D" id="2.40.110.10">
    <property type="entry name" value="Butyryl-CoA Dehydrogenase, subunit A, domain 2"/>
    <property type="match status" value="1"/>
</dbReference>
<organism evidence="10 11">
    <name type="scientific">Micromonospora tulbaghiae</name>
    <dbReference type="NCBI Taxonomy" id="479978"/>
    <lineage>
        <taxon>Bacteria</taxon>
        <taxon>Bacillati</taxon>
        <taxon>Actinomycetota</taxon>
        <taxon>Actinomycetes</taxon>
        <taxon>Micromonosporales</taxon>
        <taxon>Micromonosporaceae</taxon>
        <taxon>Micromonospora</taxon>
    </lineage>
</organism>
<dbReference type="InterPro" id="IPR009100">
    <property type="entry name" value="AcylCoA_DH/oxidase_NM_dom_sf"/>
</dbReference>
<dbReference type="InterPro" id="IPR013786">
    <property type="entry name" value="AcylCoA_DH/ox_N"/>
</dbReference>
<dbReference type="Pfam" id="PF02771">
    <property type="entry name" value="Acyl-CoA_dh_N"/>
    <property type="match status" value="1"/>
</dbReference>
<keyword evidence="3 6" id="KW-0285">Flavoprotein</keyword>
<dbReference type="InterPro" id="IPR006091">
    <property type="entry name" value="Acyl-CoA_Oxase/DH_mid-dom"/>
</dbReference>
<gene>
    <name evidence="10" type="ORF">CSH63_27750</name>
</gene>
<dbReference type="Proteomes" id="UP000267804">
    <property type="component" value="Chromosome"/>
</dbReference>
<dbReference type="InterPro" id="IPR046373">
    <property type="entry name" value="Acyl-CoA_Oxase/DH_mid-dom_sf"/>
</dbReference>
<dbReference type="InterPro" id="IPR006089">
    <property type="entry name" value="Acyl-CoA_DH_CS"/>
</dbReference>
<evidence type="ECO:0000256" key="2">
    <source>
        <dbReference type="ARBA" id="ARBA00009347"/>
    </source>
</evidence>
<dbReference type="PROSITE" id="PS00073">
    <property type="entry name" value="ACYL_COA_DH_2"/>
    <property type="match status" value="1"/>
</dbReference>
<evidence type="ECO:0000259" key="7">
    <source>
        <dbReference type="Pfam" id="PF00441"/>
    </source>
</evidence>
<protein>
    <submittedName>
        <fullName evidence="10">Acyl-CoA dehydrogenase</fullName>
    </submittedName>
</protein>
<dbReference type="InterPro" id="IPR009075">
    <property type="entry name" value="AcylCo_DH/oxidase_C"/>
</dbReference>
<dbReference type="RefSeq" id="WP_120572761.1">
    <property type="nucleotide sequence ID" value="NZ_CP024087.1"/>
</dbReference>
<dbReference type="InterPro" id="IPR036250">
    <property type="entry name" value="AcylCo_DH-like_C"/>
</dbReference>
<dbReference type="Gene3D" id="1.20.140.10">
    <property type="entry name" value="Butyryl-CoA Dehydrogenase, subunit A, domain 3"/>
    <property type="match status" value="1"/>
</dbReference>
<dbReference type="SUPFAM" id="SSF47203">
    <property type="entry name" value="Acyl-CoA dehydrogenase C-terminal domain-like"/>
    <property type="match status" value="1"/>
</dbReference>
<dbReference type="EMBL" id="CP024087">
    <property type="protein sequence ID" value="AYF31166.1"/>
    <property type="molecule type" value="Genomic_DNA"/>
</dbReference>
<dbReference type="PROSITE" id="PS00072">
    <property type="entry name" value="ACYL_COA_DH_1"/>
    <property type="match status" value="1"/>
</dbReference>
<comment type="similarity">
    <text evidence="2 6">Belongs to the acyl-CoA dehydrogenase family.</text>
</comment>
<dbReference type="Gene3D" id="1.10.540.10">
    <property type="entry name" value="Acyl-CoA dehydrogenase/oxidase, N-terminal domain"/>
    <property type="match status" value="1"/>
</dbReference>
<evidence type="ECO:0000313" key="11">
    <source>
        <dbReference type="Proteomes" id="UP000267804"/>
    </source>
</evidence>
<evidence type="ECO:0000256" key="4">
    <source>
        <dbReference type="ARBA" id="ARBA00022827"/>
    </source>
</evidence>
<dbReference type="FunFam" id="1.20.140.10:FF:000001">
    <property type="entry name" value="Acyl-CoA dehydrogenase"/>
    <property type="match status" value="1"/>
</dbReference>
<dbReference type="InterPro" id="IPR037069">
    <property type="entry name" value="AcylCoA_DH/ox_N_sf"/>
</dbReference>
<evidence type="ECO:0000259" key="9">
    <source>
        <dbReference type="Pfam" id="PF02771"/>
    </source>
</evidence>
<sequence>MTIVDTPERRQLRELTRSFVTREVLPHLSDWERAGEVPRSLHETAAKIGLLGIGFPESVGGSGGDLLDSMVVTEEIIRSGGSSGLVAALFTHGIALPHMVETQDEGLIERYVRPALAGTMIGALAITEPDGGSDVAGIRTCAVRDGDHYVVNGSKTYITSGARADFVTTAVCTDFPGSGSVSLLVIDKGSPGFTVGRRLEKLGWHCSDTAELSFVDVRVPVTNRVGPEDTGFLAIMQQFANERLSLATQAYATAQRCVDLAVQWCRDRRTFGRPLVGRQVVRHKLAEMHSRTDAARAYVHDVAERVAAGQPVVTEVAIAKNVAVSACDFVVDAALQLHGGFGYMRDAEVERHYRDARLLGIGGGTTEIMNEIIAKGMGL</sequence>
<dbReference type="GO" id="GO:0033539">
    <property type="term" value="P:fatty acid beta-oxidation using acyl-CoA dehydrogenase"/>
    <property type="evidence" value="ECO:0007669"/>
    <property type="project" value="TreeGrafter"/>
</dbReference>
<feature type="domain" description="Acyl-CoA dehydrogenase/oxidase C-terminal" evidence="7">
    <location>
        <begin position="230"/>
        <end position="377"/>
    </location>
</feature>
<dbReference type="AlphaFoldDB" id="A0A386WRS0"/>
<name>A0A386WRS0_9ACTN</name>
<proteinExistence type="inferred from homology"/>
<evidence type="ECO:0000256" key="1">
    <source>
        <dbReference type="ARBA" id="ARBA00001974"/>
    </source>
</evidence>
<keyword evidence="4 6" id="KW-0274">FAD</keyword>
<dbReference type="SUPFAM" id="SSF56645">
    <property type="entry name" value="Acyl-CoA dehydrogenase NM domain-like"/>
    <property type="match status" value="1"/>
</dbReference>
<dbReference type="FunFam" id="2.40.110.10:FF:000002">
    <property type="entry name" value="Acyl-CoA dehydrogenase fadE12"/>
    <property type="match status" value="1"/>
</dbReference>
<accession>A0A386WRS0</accession>
<evidence type="ECO:0000256" key="6">
    <source>
        <dbReference type="RuleBase" id="RU362125"/>
    </source>
</evidence>
<dbReference type="Pfam" id="PF00441">
    <property type="entry name" value="Acyl-CoA_dh_1"/>
    <property type="match status" value="1"/>
</dbReference>
<evidence type="ECO:0000256" key="3">
    <source>
        <dbReference type="ARBA" id="ARBA00022630"/>
    </source>
</evidence>
<dbReference type="GO" id="GO:0005737">
    <property type="term" value="C:cytoplasm"/>
    <property type="evidence" value="ECO:0007669"/>
    <property type="project" value="TreeGrafter"/>
</dbReference>
<dbReference type="KEGG" id="mtua:CSH63_27750"/>
<reference evidence="10 11" key="1">
    <citation type="submission" date="2017-10" db="EMBL/GenBank/DDBJ databases">
        <title>Integration of genomic and chemical information greatly accelerates assignment of the full stereostructure of myelolactone, a potent inhibitor of myeloma from a marine-derived Micromonospora.</title>
        <authorList>
            <person name="Kim M.C."/>
            <person name="Machado H."/>
            <person name="Jensen P.R."/>
            <person name="Fenical W."/>
        </authorList>
    </citation>
    <scope>NUCLEOTIDE SEQUENCE [LARGE SCALE GENOMIC DNA]</scope>
    <source>
        <strain evidence="10 11">CNY-010</strain>
    </source>
</reference>
<dbReference type="GO" id="GO:0003995">
    <property type="term" value="F:acyl-CoA dehydrogenase activity"/>
    <property type="evidence" value="ECO:0007669"/>
    <property type="project" value="InterPro"/>
</dbReference>
<dbReference type="GO" id="GO:0050660">
    <property type="term" value="F:flavin adenine dinucleotide binding"/>
    <property type="evidence" value="ECO:0007669"/>
    <property type="project" value="InterPro"/>
</dbReference>
<evidence type="ECO:0000256" key="5">
    <source>
        <dbReference type="ARBA" id="ARBA00023002"/>
    </source>
</evidence>
<evidence type="ECO:0000313" key="10">
    <source>
        <dbReference type="EMBL" id="AYF31166.1"/>
    </source>
</evidence>
<dbReference type="PANTHER" id="PTHR48083:SF28">
    <property type="entry name" value="ACYL-COA DEHYDROGENASE FAMILY PROTEIN (AFU_ORTHOLOGUE AFUA_6G10880)-RELATED"/>
    <property type="match status" value="1"/>
</dbReference>
<feature type="domain" description="Acyl-CoA dehydrogenase/oxidase N-terminal" evidence="9">
    <location>
        <begin position="6"/>
        <end position="118"/>
    </location>
</feature>
<dbReference type="Pfam" id="PF02770">
    <property type="entry name" value="Acyl-CoA_dh_M"/>
    <property type="match status" value="1"/>
</dbReference>
<dbReference type="PANTHER" id="PTHR48083">
    <property type="entry name" value="MEDIUM-CHAIN SPECIFIC ACYL-COA DEHYDROGENASE, MITOCHONDRIAL-RELATED"/>
    <property type="match status" value="1"/>
</dbReference>
<keyword evidence="5 6" id="KW-0560">Oxidoreductase</keyword>
<comment type="cofactor">
    <cofactor evidence="1 6">
        <name>FAD</name>
        <dbReference type="ChEBI" id="CHEBI:57692"/>
    </cofactor>
</comment>
<feature type="domain" description="Acyl-CoA oxidase/dehydrogenase middle" evidence="8">
    <location>
        <begin position="123"/>
        <end position="217"/>
    </location>
</feature>
<evidence type="ECO:0000259" key="8">
    <source>
        <dbReference type="Pfam" id="PF02770"/>
    </source>
</evidence>